<dbReference type="SUPFAM" id="SSF50630">
    <property type="entry name" value="Acid proteases"/>
    <property type="match status" value="1"/>
</dbReference>
<keyword evidence="1" id="KW-1133">Transmembrane helix</keyword>
<name>A0A1Y6MDP5_9GAMM</name>
<feature type="domain" description="Retropepsin-like aspartic endopeptidase" evidence="2">
    <location>
        <begin position="48"/>
        <end position="187"/>
    </location>
</feature>
<evidence type="ECO:0000313" key="4">
    <source>
        <dbReference type="Proteomes" id="UP000195963"/>
    </source>
</evidence>
<evidence type="ECO:0000313" key="3">
    <source>
        <dbReference type="EMBL" id="SMY33898.1"/>
    </source>
</evidence>
<sequence>MTQSIIYIEELIISGVYVKKVFISAMFVAAATVSTMSYAANECNGKYIVGPIETIHVKDLDMDFKARIDTGANTTSINAYDLHVIDGNNNPADDKESWHQNLGKMISFKTANARGQEETHTGKIIKISKIRNAQGVERRYAVVMDLIWNGKSHAIPVNLRDRKKLEYKLLIGRNWLDGKYLVDVSKSDDDD</sequence>
<dbReference type="Gene3D" id="2.40.70.10">
    <property type="entry name" value="Acid Proteases"/>
    <property type="match status" value="1"/>
</dbReference>
<dbReference type="EMBL" id="FYAK01000002">
    <property type="protein sequence ID" value="SMY33898.1"/>
    <property type="molecule type" value="Genomic_DNA"/>
</dbReference>
<dbReference type="PANTHER" id="PTHR38037:SF2">
    <property type="entry name" value="ATP-DEPENDENT ZINC PROTEASE DOMAIN-CONTAINING PROTEIN-RELATED"/>
    <property type="match status" value="1"/>
</dbReference>
<dbReference type="PANTHER" id="PTHR38037">
    <property type="entry name" value="ZN_PROTEASE DOMAIN-CONTAINING PROTEIN"/>
    <property type="match status" value="1"/>
</dbReference>
<organism evidence="3 4">
    <name type="scientific">Photobacterium malacitanum</name>
    <dbReference type="NCBI Taxonomy" id="2204294"/>
    <lineage>
        <taxon>Bacteria</taxon>
        <taxon>Pseudomonadati</taxon>
        <taxon>Pseudomonadota</taxon>
        <taxon>Gammaproteobacteria</taxon>
        <taxon>Vibrionales</taxon>
        <taxon>Vibrionaceae</taxon>
        <taxon>Photobacterium</taxon>
    </lineage>
</organism>
<dbReference type="Proteomes" id="UP000195963">
    <property type="component" value="Unassembled WGS sequence"/>
</dbReference>
<protein>
    <recommendedName>
        <fullName evidence="2">Retropepsin-like aspartic endopeptidase domain-containing protein</fullName>
    </recommendedName>
</protein>
<evidence type="ECO:0000259" key="2">
    <source>
        <dbReference type="Pfam" id="PF05618"/>
    </source>
</evidence>
<evidence type="ECO:0000256" key="1">
    <source>
        <dbReference type="SAM" id="Phobius"/>
    </source>
</evidence>
<dbReference type="InterPro" id="IPR008503">
    <property type="entry name" value="Asp_endopeptidase"/>
</dbReference>
<reference evidence="4" key="1">
    <citation type="submission" date="2017-06" db="EMBL/GenBank/DDBJ databases">
        <authorList>
            <person name="Rodrigo-Torres L."/>
            <person name="Arahal R.D."/>
            <person name="Lucena T."/>
        </authorList>
    </citation>
    <scope>NUCLEOTIDE SEQUENCE [LARGE SCALE GENOMIC DNA]</scope>
    <source>
        <strain evidence="4">CECT 9190</strain>
    </source>
</reference>
<feature type="transmembrane region" description="Helical" evidence="1">
    <location>
        <begin position="21"/>
        <end position="40"/>
    </location>
</feature>
<keyword evidence="1" id="KW-0472">Membrane</keyword>
<dbReference type="Pfam" id="PF05618">
    <property type="entry name" value="Zn_protease"/>
    <property type="match status" value="1"/>
</dbReference>
<dbReference type="InterPro" id="IPR021109">
    <property type="entry name" value="Peptidase_aspartic_dom_sf"/>
</dbReference>
<keyword evidence="4" id="KW-1185">Reference proteome</keyword>
<proteinExistence type="predicted"/>
<keyword evidence="1" id="KW-0812">Transmembrane</keyword>
<dbReference type="AlphaFoldDB" id="A0A1Y6MDP5"/>
<accession>A0A1Y6MDP5</accession>
<gene>
    <name evidence="3" type="ORF">PMAL9190_01357</name>
</gene>